<dbReference type="OrthoDB" id="331763at2759"/>
<dbReference type="EMBL" id="SRLO01000089">
    <property type="protein sequence ID" value="TNN76855.1"/>
    <property type="molecule type" value="Genomic_DNA"/>
</dbReference>
<feature type="compositionally biased region" description="Basic residues" evidence="6">
    <location>
        <begin position="65"/>
        <end position="75"/>
    </location>
</feature>
<dbReference type="PROSITE" id="PS00825">
    <property type="entry name" value="EF1BD_2"/>
    <property type="match status" value="1"/>
</dbReference>
<dbReference type="FunFam" id="3.30.70.60:FF:000001">
    <property type="entry name" value="Elongation factor 1-beta 1 like"/>
    <property type="match status" value="1"/>
</dbReference>
<dbReference type="InterPro" id="IPR049720">
    <property type="entry name" value="EF1B_bsu/dsu"/>
</dbReference>
<evidence type="ECO:0000313" key="8">
    <source>
        <dbReference type="EMBL" id="TNN76855.1"/>
    </source>
</evidence>
<gene>
    <name evidence="8" type="primary">eef1d_1</name>
    <name evidence="8" type="ORF">EYF80_012908</name>
</gene>
<dbReference type="InterPro" id="IPR014717">
    <property type="entry name" value="Transl_elong_EF1B/ribsomal_bS6"/>
</dbReference>
<dbReference type="Proteomes" id="UP000314294">
    <property type="component" value="Unassembled WGS sequence"/>
</dbReference>
<accession>A0A4Z2IGN8</accession>
<feature type="domain" description="Translation elongation factor EF1B beta/delta subunit guanine nucleotide exchange" evidence="7">
    <location>
        <begin position="191"/>
        <end position="267"/>
    </location>
</feature>
<sequence length="267" mass="28911">MSQKTPQCSALDQSELDPPPGRCQVDRPAKAAPGCRSTAECAQRNGEAASSSPESGSLNGDGKRGGKSRRRKKRSSNPESRPDGKADVNAEAEEKPDKRAGRPPPDPRAELTGLKSECAHVWLQRGVYERAESLYQCWLTGSSQPTAESNRSPPAPGSTGVNVSRTVELLPQRERANCRGPLHGPATPAQWDDETDMVKLEECVRSVAVDGLLWGTSKLVPVGYGIQKLQISCVVEDDKVGTDILEEEITKFEDYIQSVDVAAFNKI</sequence>
<dbReference type="AlphaFoldDB" id="A0A4Z2IGN8"/>
<dbReference type="InterPro" id="IPR001326">
    <property type="entry name" value="Transl_elong_EF1B_B/D_CS"/>
</dbReference>
<comment type="caution">
    <text evidence="8">The sequence shown here is derived from an EMBL/GenBank/DDBJ whole genome shotgun (WGS) entry which is preliminary data.</text>
</comment>
<evidence type="ECO:0000256" key="1">
    <source>
        <dbReference type="ARBA" id="ARBA00007411"/>
    </source>
</evidence>
<evidence type="ECO:0000256" key="2">
    <source>
        <dbReference type="ARBA" id="ARBA00022768"/>
    </source>
</evidence>
<dbReference type="InterPro" id="IPR036219">
    <property type="entry name" value="eEF-1beta-like_sf"/>
</dbReference>
<reference evidence="8 9" key="1">
    <citation type="submission" date="2019-03" db="EMBL/GenBank/DDBJ databases">
        <title>First draft genome of Liparis tanakae, snailfish: a comprehensive survey of snailfish specific genes.</title>
        <authorList>
            <person name="Kim W."/>
            <person name="Song I."/>
            <person name="Jeong J.-H."/>
            <person name="Kim D."/>
            <person name="Kim S."/>
            <person name="Ryu S."/>
            <person name="Song J.Y."/>
            <person name="Lee S.K."/>
        </authorList>
    </citation>
    <scope>NUCLEOTIDE SEQUENCE [LARGE SCALE GENOMIC DNA]</scope>
    <source>
        <tissue evidence="8">Muscle</tissue>
    </source>
</reference>
<organism evidence="8 9">
    <name type="scientific">Liparis tanakae</name>
    <name type="common">Tanaka's snailfish</name>
    <dbReference type="NCBI Taxonomy" id="230148"/>
    <lineage>
        <taxon>Eukaryota</taxon>
        <taxon>Metazoa</taxon>
        <taxon>Chordata</taxon>
        <taxon>Craniata</taxon>
        <taxon>Vertebrata</taxon>
        <taxon>Euteleostomi</taxon>
        <taxon>Actinopterygii</taxon>
        <taxon>Neopterygii</taxon>
        <taxon>Teleostei</taxon>
        <taxon>Neoteleostei</taxon>
        <taxon>Acanthomorphata</taxon>
        <taxon>Eupercaria</taxon>
        <taxon>Perciformes</taxon>
        <taxon>Cottioidei</taxon>
        <taxon>Cottales</taxon>
        <taxon>Liparidae</taxon>
        <taxon>Liparis</taxon>
    </lineage>
</organism>
<dbReference type="SUPFAM" id="SSF54984">
    <property type="entry name" value="eEF-1beta-like"/>
    <property type="match status" value="1"/>
</dbReference>
<evidence type="ECO:0000259" key="7">
    <source>
        <dbReference type="SMART" id="SM00888"/>
    </source>
</evidence>
<dbReference type="SMART" id="SM00888">
    <property type="entry name" value="EF1_GNE"/>
    <property type="match status" value="1"/>
</dbReference>
<evidence type="ECO:0000256" key="3">
    <source>
        <dbReference type="ARBA" id="ARBA00022917"/>
    </source>
</evidence>
<evidence type="ECO:0000256" key="4">
    <source>
        <dbReference type="ARBA" id="ARBA00039378"/>
    </source>
</evidence>
<dbReference type="Pfam" id="PF00736">
    <property type="entry name" value="EF1_GNE"/>
    <property type="match status" value="1"/>
</dbReference>
<dbReference type="GO" id="GO:0005829">
    <property type="term" value="C:cytosol"/>
    <property type="evidence" value="ECO:0007669"/>
    <property type="project" value="TreeGrafter"/>
</dbReference>
<feature type="compositionally biased region" description="Polar residues" evidence="6">
    <location>
        <begin position="1"/>
        <end position="12"/>
    </location>
</feature>
<feature type="compositionally biased region" description="Low complexity" evidence="6">
    <location>
        <begin position="46"/>
        <end position="57"/>
    </location>
</feature>
<evidence type="ECO:0000256" key="5">
    <source>
        <dbReference type="RuleBase" id="RU003791"/>
    </source>
</evidence>
<feature type="compositionally biased region" description="Polar residues" evidence="6">
    <location>
        <begin position="142"/>
        <end position="152"/>
    </location>
</feature>
<comment type="similarity">
    <text evidence="1 5">Belongs to the EF-1-beta/EF-1-delta family.</text>
</comment>
<dbReference type="GO" id="GO:0005085">
    <property type="term" value="F:guanyl-nucleotide exchange factor activity"/>
    <property type="evidence" value="ECO:0007669"/>
    <property type="project" value="TreeGrafter"/>
</dbReference>
<evidence type="ECO:0000256" key="6">
    <source>
        <dbReference type="SAM" id="MobiDB-lite"/>
    </source>
</evidence>
<protein>
    <recommendedName>
        <fullName evidence="4">Elongation factor 1-delta</fullName>
    </recommendedName>
</protein>
<keyword evidence="9" id="KW-1185">Reference proteome</keyword>
<dbReference type="InterPro" id="IPR014038">
    <property type="entry name" value="EF1B_bsu/dsu_GNE"/>
</dbReference>
<feature type="region of interest" description="Disordered" evidence="6">
    <location>
        <begin position="142"/>
        <end position="162"/>
    </location>
</feature>
<dbReference type="GO" id="GO:0005853">
    <property type="term" value="C:eukaryotic translation elongation factor 1 complex"/>
    <property type="evidence" value="ECO:0007669"/>
    <property type="project" value="InterPro"/>
</dbReference>
<evidence type="ECO:0000313" key="9">
    <source>
        <dbReference type="Proteomes" id="UP000314294"/>
    </source>
</evidence>
<feature type="compositionally biased region" description="Basic and acidic residues" evidence="6">
    <location>
        <begin position="80"/>
        <end position="109"/>
    </location>
</feature>
<dbReference type="PANTHER" id="PTHR11595">
    <property type="entry name" value="EF-HAND AND COILED-COIL DOMAIN-CONTAINING FAMILY MEMBER"/>
    <property type="match status" value="1"/>
</dbReference>
<dbReference type="GO" id="GO:0003746">
    <property type="term" value="F:translation elongation factor activity"/>
    <property type="evidence" value="ECO:0007669"/>
    <property type="project" value="UniProtKB-KW"/>
</dbReference>
<dbReference type="Gene3D" id="3.30.70.60">
    <property type="match status" value="1"/>
</dbReference>
<dbReference type="PANTHER" id="PTHR11595:SF26">
    <property type="entry name" value="ELONGATION FACTOR 1-DELTA"/>
    <property type="match status" value="1"/>
</dbReference>
<keyword evidence="3 5" id="KW-0648">Protein biosynthesis</keyword>
<keyword evidence="2 5" id="KW-0251">Elongation factor</keyword>
<feature type="region of interest" description="Disordered" evidence="6">
    <location>
        <begin position="1"/>
        <end position="112"/>
    </location>
</feature>
<name>A0A4Z2IGN8_9TELE</name>
<proteinExistence type="inferred from homology"/>
<dbReference type="CDD" id="cd00292">
    <property type="entry name" value="EF1B"/>
    <property type="match status" value="1"/>
</dbReference>